<dbReference type="AlphaFoldDB" id="A0A284SDM8"/>
<organism evidence="2 3">
    <name type="scientific">Armillaria ostoyae</name>
    <name type="common">Armillaria root rot fungus</name>
    <dbReference type="NCBI Taxonomy" id="47428"/>
    <lineage>
        <taxon>Eukaryota</taxon>
        <taxon>Fungi</taxon>
        <taxon>Dikarya</taxon>
        <taxon>Basidiomycota</taxon>
        <taxon>Agaricomycotina</taxon>
        <taxon>Agaricomycetes</taxon>
        <taxon>Agaricomycetidae</taxon>
        <taxon>Agaricales</taxon>
        <taxon>Marasmiineae</taxon>
        <taxon>Physalacriaceae</taxon>
        <taxon>Armillaria</taxon>
    </lineage>
</organism>
<evidence type="ECO:0000256" key="1">
    <source>
        <dbReference type="SAM" id="MobiDB-lite"/>
    </source>
</evidence>
<sequence length="450" mass="49955">MEDLFSDYSITDDDEKKKKLVRYTDARTEEEWQALEEYDNGTFTEFKEAVLKNYQRRQMQKPHLGEAHAYFVFLTEAKKLQKPPALVTNRELVEKFTELLSPAFRANIASRLSIKRGIKSAASAPAAAAAAAAGGAAAAPVVAKPVKRREDMHTLDEVVAEADDIALNSSTSYLLSATSGSISSTGATSGSGIKAEFEEVKQQVTTLLDRIDVSEKQAKERQEQILRAFQQGGNNSSSSRQPRPQNEYSGAGPSDNCWYDWKPGHFVRDCQNVQKHVAEGLLKLVDRKFMMADGTPIPREPAHLCPMDRMLATLSKRQEQMFWKDVSGPAGVFNISLPENASLYANKPRDARDEVIDKLHQDLQYWQTSTHVPTPVQPALQPQMLQAPVPSTSSQPMNQTFDPNVFLNQMRSLFSQAGNQNATSSQNFEGQYATTRTSGGDASQQGFKRV</sequence>
<feature type="compositionally biased region" description="Low complexity" evidence="1">
    <location>
        <begin position="230"/>
        <end position="245"/>
    </location>
</feature>
<dbReference type="STRING" id="47428.A0A284SDM8"/>
<evidence type="ECO:0000313" key="2">
    <source>
        <dbReference type="EMBL" id="SJL19093.1"/>
    </source>
</evidence>
<name>A0A284SDM8_ARMOS</name>
<protein>
    <submittedName>
        <fullName evidence="2">Uncharacterized protein</fullName>
    </submittedName>
</protein>
<dbReference type="Proteomes" id="UP000219338">
    <property type="component" value="Unassembled WGS sequence"/>
</dbReference>
<evidence type="ECO:0000313" key="3">
    <source>
        <dbReference type="Proteomes" id="UP000219338"/>
    </source>
</evidence>
<feature type="region of interest" description="Disordered" evidence="1">
    <location>
        <begin position="229"/>
        <end position="251"/>
    </location>
</feature>
<keyword evidence="3" id="KW-1185">Reference proteome</keyword>
<proteinExistence type="predicted"/>
<accession>A0A284SDM8</accession>
<reference evidence="3" key="1">
    <citation type="journal article" date="2017" name="Nat. Ecol. Evol.">
        <title>Genome expansion and lineage-specific genetic innovations in the forest pathogenic fungi Armillaria.</title>
        <authorList>
            <person name="Sipos G."/>
            <person name="Prasanna A.N."/>
            <person name="Walter M.C."/>
            <person name="O'Connor E."/>
            <person name="Balint B."/>
            <person name="Krizsan K."/>
            <person name="Kiss B."/>
            <person name="Hess J."/>
            <person name="Varga T."/>
            <person name="Slot J."/>
            <person name="Riley R."/>
            <person name="Boka B."/>
            <person name="Rigling D."/>
            <person name="Barry K."/>
            <person name="Lee J."/>
            <person name="Mihaltcheva S."/>
            <person name="LaButti K."/>
            <person name="Lipzen A."/>
            <person name="Waldron R."/>
            <person name="Moloney N.M."/>
            <person name="Sperisen C."/>
            <person name="Kredics L."/>
            <person name="Vagvoelgyi C."/>
            <person name="Patrignani A."/>
            <person name="Fitzpatrick D."/>
            <person name="Nagy I."/>
            <person name="Doyle S."/>
            <person name="Anderson J.B."/>
            <person name="Grigoriev I.V."/>
            <person name="Gueldener U."/>
            <person name="Muensterkoetter M."/>
            <person name="Nagy L.G."/>
        </authorList>
    </citation>
    <scope>NUCLEOTIDE SEQUENCE [LARGE SCALE GENOMIC DNA]</scope>
    <source>
        <strain evidence="3">C18/9</strain>
    </source>
</reference>
<dbReference type="OMA" id="AHAYFVF"/>
<dbReference type="EMBL" id="FUEG01000103">
    <property type="protein sequence ID" value="SJL19093.1"/>
    <property type="molecule type" value="Genomic_DNA"/>
</dbReference>
<dbReference type="OrthoDB" id="2962718at2759"/>
<gene>
    <name evidence="2" type="ORF">ARMOST_22701</name>
</gene>